<gene>
    <name evidence="5" type="ORF">JKF63_07599</name>
</gene>
<evidence type="ECO:0000256" key="2">
    <source>
        <dbReference type="ARBA" id="ARBA00022803"/>
    </source>
</evidence>
<dbReference type="SMART" id="SM00028">
    <property type="entry name" value="TPR"/>
    <property type="match status" value="2"/>
</dbReference>
<sequence>MSAPEGDRQAFLRLIGLTDTDMFDPAHQSAAMPNAQASLKGNPTGRAQRGVKQNSSLMSSMGGLSHSASLGGDTTQSSLMATTNTPRGTSPISGSGPPSSSRLFSTPRSVHWLDESSRATSHVSKPPHQEGALRTTVAALSDELKENGNRAFEAGAFREAVEQYTAAIDALSSSSSHSGVEVLLLAALHSNRSAACLQAAHQMPSAEDAYTRALWDADRAVALRPSWFKGYARQGDAYLKLKRYGTAAEAYEMAVQLDPQNHTLVNALAEARQRAKKAAREDLELRRTTRSTASAMSSAASTMTDHTASSTLCKEYVCGVSAPPQEKALRYTHEDSRHRSGQTQQMWARLKNEVEATVHEPTGDAYRLQQLERFRARSSNDVTPTAQKSAMKRPFARDAASASASAPTSAMKQGRDFSGHHHSPAFKTDVDANTTAAAEEKSSLSPVSNFSTGALPSASQPRPRRHSSSPATGGITEAMSAFDGPVQNVRDVPYEFSSAAASAYQQRLLEAFRKRKSAQ</sequence>
<keyword evidence="1" id="KW-0677">Repeat</keyword>
<dbReference type="EMBL" id="JAFJZO010000002">
    <property type="protein sequence ID" value="KAG5512132.1"/>
    <property type="molecule type" value="Genomic_DNA"/>
</dbReference>
<feature type="region of interest" description="Disordered" evidence="4">
    <location>
        <begin position="377"/>
        <end position="482"/>
    </location>
</feature>
<feature type="compositionally biased region" description="Low complexity" evidence="4">
    <location>
        <begin position="290"/>
        <end position="303"/>
    </location>
</feature>
<feature type="compositionally biased region" description="Polar residues" evidence="4">
    <location>
        <begin position="377"/>
        <end position="388"/>
    </location>
</feature>
<dbReference type="GO" id="GO:0051879">
    <property type="term" value="F:Hsp90 protein binding"/>
    <property type="evidence" value="ECO:0007669"/>
    <property type="project" value="TreeGrafter"/>
</dbReference>
<dbReference type="AlphaFoldDB" id="A0A836YH10"/>
<dbReference type="FunFam" id="1.25.40.10:FF:001247">
    <property type="entry name" value="TPR repeat/Tetratricopeptide repeat"/>
    <property type="match status" value="1"/>
</dbReference>
<evidence type="ECO:0000313" key="6">
    <source>
        <dbReference type="Proteomes" id="UP000674318"/>
    </source>
</evidence>
<dbReference type="KEGG" id="phet:94293610"/>
<dbReference type="InterPro" id="IPR011990">
    <property type="entry name" value="TPR-like_helical_dom_sf"/>
</dbReference>
<evidence type="ECO:0000256" key="3">
    <source>
        <dbReference type="PROSITE-ProRule" id="PRU00339"/>
    </source>
</evidence>
<feature type="repeat" description="TPR" evidence="3">
    <location>
        <begin position="228"/>
        <end position="261"/>
    </location>
</feature>
<protein>
    <submittedName>
        <fullName evidence="5">Uncharacterized protein</fullName>
    </submittedName>
</protein>
<evidence type="ECO:0000256" key="1">
    <source>
        <dbReference type="ARBA" id="ARBA00022737"/>
    </source>
</evidence>
<accession>A0A836YH10</accession>
<feature type="compositionally biased region" description="Low complexity" evidence="4">
    <location>
        <begin position="55"/>
        <end position="72"/>
    </location>
</feature>
<feature type="compositionally biased region" description="Low complexity" evidence="4">
    <location>
        <begin position="85"/>
        <end position="102"/>
    </location>
</feature>
<keyword evidence="2 3" id="KW-0802">TPR repeat</keyword>
<feature type="compositionally biased region" description="Polar residues" evidence="4">
    <location>
        <begin position="73"/>
        <end position="84"/>
    </location>
</feature>
<evidence type="ECO:0000256" key="4">
    <source>
        <dbReference type="SAM" id="MobiDB-lite"/>
    </source>
</evidence>
<dbReference type="Proteomes" id="UP000674318">
    <property type="component" value="Chromosome 2"/>
</dbReference>
<dbReference type="RefSeq" id="XP_067759965.1">
    <property type="nucleotide sequence ID" value="XM_067903533.1"/>
</dbReference>
<feature type="region of interest" description="Disordered" evidence="4">
    <location>
        <begin position="36"/>
        <end position="106"/>
    </location>
</feature>
<dbReference type="PANTHER" id="PTHR22904:SF534">
    <property type="match status" value="1"/>
</dbReference>
<evidence type="ECO:0000313" key="5">
    <source>
        <dbReference type="EMBL" id="KAG5512132.1"/>
    </source>
</evidence>
<name>A0A836YH10_9TRYP</name>
<dbReference type="SUPFAM" id="SSF48452">
    <property type="entry name" value="TPR-like"/>
    <property type="match status" value="1"/>
</dbReference>
<feature type="compositionally biased region" description="Polar residues" evidence="4">
    <location>
        <begin position="443"/>
        <end position="454"/>
    </location>
</feature>
<feature type="region of interest" description="Disordered" evidence="4">
    <location>
        <begin position="278"/>
        <end position="303"/>
    </location>
</feature>
<proteinExistence type="predicted"/>
<dbReference type="GeneID" id="94293610"/>
<keyword evidence="6" id="KW-1185">Reference proteome</keyword>
<dbReference type="PROSITE" id="PS50005">
    <property type="entry name" value="TPR"/>
    <property type="match status" value="1"/>
</dbReference>
<dbReference type="InterPro" id="IPR019734">
    <property type="entry name" value="TPR_rpt"/>
</dbReference>
<feature type="compositionally biased region" description="Low complexity" evidence="4">
    <location>
        <begin position="397"/>
        <end position="410"/>
    </location>
</feature>
<dbReference type="Gene3D" id="1.25.40.10">
    <property type="entry name" value="Tetratricopeptide repeat domain"/>
    <property type="match status" value="1"/>
</dbReference>
<comment type="caution">
    <text evidence="5">The sequence shown here is derived from an EMBL/GenBank/DDBJ whole genome shotgun (WGS) entry which is preliminary data.</text>
</comment>
<feature type="compositionally biased region" description="Basic and acidic residues" evidence="4">
    <location>
        <begin position="278"/>
        <end position="287"/>
    </location>
</feature>
<dbReference type="OrthoDB" id="2423701at2759"/>
<reference evidence="5 6" key="1">
    <citation type="submission" date="2021-02" db="EMBL/GenBank/DDBJ databases">
        <title>Porcisia hertigi Genome sequencing and assembly.</title>
        <authorList>
            <person name="Almutairi H."/>
            <person name="Gatherer D."/>
        </authorList>
    </citation>
    <scope>NUCLEOTIDE SEQUENCE [LARGE SCALE GENOMIC DNA]</scope>
    <source>
        <strain evidence="5 6">C119</strain>
    </source>
</reference>
<dbReference type="PANTHER" id="PTHR22904">
    <property type="entry name" value="TPR REPEAT CONTAINING PROTEIN"/>
    <property type="match status" value="1"/>
</dbReference>
<organism evidence="5 6">
    <name type="scientific">Porcisia hertigi</name>
    <dbReference type="NCBI Taxonomy" id="2761500"/>
    <lineage>
        <taxon>Eukaryota</taxon>
        <taxon>Discoba</taxon>
        <taxon>Euglenozoa</taxon>
        <taxon>Kinetoplastea</taxon>
        <taxon>Metakinetoplastina</taxon>
        <taxon>Trypanosomatida</taxon>
        <taxon>Trypanosomatidae</taxon>
        <taxon>Leishmaniinae</taxon>
        <taxon>Porcisia</taxon>
    </lineage>
</organism>